<organism evidence="2 3">
    <name type="scientific">Massilia eburnea</name>
    <dbReference type="NCBI Taxonomy" id="1776165"/>
    <lineage>
        <taxon>Bacteria</taxon>
        <taxon>Pseudomonadati</taxon>
        <taxon>Pseudomonadota</taxon>
        <taxon>Betaproteobacteria</taxon>
        <taxon>Burkholderiales</taxon>
        <taxon>Oxalobacteraceae</taxon>
        <taxon>Telluria group</taxon>
        <taxon>Massilia</taxon>
    </lineage>
</organism>
<dbReference type="EMBL" id="WNKX01000019">
    <property type="protein sequence ID" value="MTW13118.1"/>
    <property type="molecule type" value="Genomic_DNA"/>
</dbReference>
<dbReference type="RefSeq" id="WP_155456046.1">
    <property type="nucleotide sequence ID" value="NZ_WNKX01000019.1"/>
</dbReference>
<comment type="caution">
    <text evidence="2">The sequence shown here is derived from an EMBL/GenBank/DDBJ whole genome shotgun (WGS) entry which is preliminary data.</text>
</comment>
<keyword evidence="1" id="KW-0732">Signal</keyword>
<name>A0A6L6QKY4_9BURK</name>
<dbReference type="AlphaFoldDB" id="A0A6L6QKY4"/>
<dbReference type="InterPro" id="IPR043749">
    <property type="entry name" value="DUF5694"/>
</dbReference>
<protein>
    <recommendedName>
        <fullName evidence="4">TraB/GumN family protein</fullName>
    </recommendedName>
</protein>
<feature type="chain" id="PRO_5026951254" description="TraB/GumN family protein" evidence="1">
    <location>
        <begin position="24"/>
        <end position="288"/>
    </location>
</feature>
<evidence type="ECO:0000313" key="3">
    <source>
        <dbReference type="Proteomes" id="UP000472320"/>
    </source>
</evidence>
<keyword evidence="3" id="KW-1185">Reference proteome</keyword>
<gene>
    <name evidence="2" type="ORF">GM658_21150</name>
</gene>
<feature type="signal peptide" evidence="1">
    <location>
        <begin position="1"/>
        <end position="23"/>
    </location>
</feature>
<dbReference type="Proteomes" id="UP000472320">
    <property type="component" value="Unassembled WGS sequence"/>
</dbReference>
<dbReference type="OrthoDB" id="69432at2"/>
<evidence type="ECO:0000256" key="1">
    <source>
        <dbReference type="SAM" id="SignalP"/>
    </source>
</evidence>
<evidence type="ECO:0008006" key="4">
    <source>
        <dbReference type="Google" id="ProtNLM"/>
    </source>
</evidence>
<sequence>MLTCFAKPASALALLLAAVHAFAAEPELLRDRTESNRPTLLLIGTPHFANHFRDVSNTKVPEVLSRQRQAEIEQVATVLLAFRPTKVAVEVSRDKQDKLSANYHAYLTGNYTLTSEEADQLGMRIAAAAKLPDIYAIDWNKMPPGRIEDFDYETWAKQNGRGPLLERIRDSARSLADGQRLLKTSVGDWLAEYNSPQALADSHRRYFDFAMLSEGDNFPGPNWVANWYGRNLKIFSKLVTLADKPGDRVLVIYGAGHIPTLREFAQQSGAFNVADPMPLLEQARKVAQ</sequence>
<proteinExistence type="predicted"/>
<reference evidence="2 3" key="1">
    <citation type="submission" date="2019-11" db="EMBL/GenBank/DDBJ databases">
        <title>Type strains purchased from KCTC, JCM and DSMZ.</title>
        <authorList>
            <person name="Lu H."/>
        </authorList>
    </citation>
    <scope>NUCLEOTIDE SEQUENCE [LARGE SCALE GENOMIC DNA]</scope>
    <source>
        <strain evidence="2 3">JCM 31587</strain>
    </source>
</reference>
<dbReference type="Pfam" id="PF18950">
    <property type="entry name" value="DUF5694"/>
    <property type="match status" value="1"/>
</dbReference>
<evidence type="ECO:0000313" key="2">
    <source>
        <dbReference type="EMBL" id="MTW13118.1"/>
    </source>
</evidence>
<accession>A0A6L6QKY4</accession>